<gene>
    <name evidence="3" type="ORF">V6N11_064289</name>
</gene>
<dbReference type="Proteomes" id="UP001396334">
    <property type="component" value="Unassembled WGS sequence"/>
</dbReference>
<accession>A0ABR2PN78</accession>
<sequence length="359" mass="41136">MYADMLYANEPERAERKLEESYLDRAARKQRDDGRQVEISRGSAFFRHVKRNCLYRQIYIHSPPLEDDALNGNLWGDLPGFERLLLWKKIRFLIYSCNSPILEESGTKLQMMGDKWGSAELPLPPSDCGGGSWQERAPSPDIDMPISFTQENSIRPPSSPLHFLDYFDDHTGCDEVLNSAEWLHSGGDWDWTISFSQDTESASHLPQPIQGYTEGSIMQPNDLPSSPHLGSSIFNRLSDTPSSSQTPLDVGYPLQPNELVSHHQHLGSDAAQNHGAPQKNLSKDQRYRLRLKAKEQAKDYHIKMLNQHILRMNGEVARLRSENEMLRKNKDEQVTRLVEQIKMLIKEIKSIKHNNLLIH</sequence>
<feature type="region of interest" description="Disordered" evidence="2">
    <location>
        <begin position="200"/>
        <end position="255"/>
    </location>
</feature>
<evidence type="ECO:0000256" key="1">
    <source>
        <dbReference type="SAM" id="Coils"/>
    </source>
</evidence>
<name>A0ABR2PN78_9ROSI</name>
<proteinExistence type="predicted"/>
<evidence type="ECO:0000313" key="3">
    <source>
        <dbReference type="EMBL" id="KAK8989875.1"/>
    </source>
</evidence>
<evidence type="ECO:0000256" key="2">
    <source>
        <dbReference type="SAM" id="MobiDB-lite"/>
    </source>
</evidence>
<comment type="caution">
    <text evidence="3">The sequence shown here is derived from an EMBL/GenBank/DDBJ whole genome shotgun (WGS) entry which is preliminary data.</text>
</comment>
<keyword evidence="4" id="KW-1185">Reference proteome</keyword>
<protein>
    <recommendedName>
        <fullName evidence="5">BZIP domain-containing protein</fullName>
    </recommendedName>
</protein>
<feature type="coiled-coil region" evidence="1">
    <location>
        <begin position="302"/>
        <end position="354"/>
    </location>
</feature>
<dbReference type="EMBL" id="JBBPBN010000056">
    <property type="protein sequence ID" value="KAK8989875.1"/>
    <property type="molecule type" value="Genomic_DNA"/>
</dbReference>
<reference evidence="3 4" key="1">
    <citation type="journal article" date="2024" name="G3 (Bethesda)">
        <title>Genome assembly of Hibiscus sabdariffa L. provides insights into metabolisms of medicinal natural products.</title>
        <authorList>
            <person name="Kim T."/>
        </authorList>
    </citation>
    <scope>NUCLEOTIDE SEQUENCE [LARGE SCALE GENOMIC DNA]</scope>
    <source>
        <strain evidence="3">TK-2024</strain>
        <tissue evidence="3">Old leaves</tissue>
    </source>
</reference>
<feature type="compositionally biased region" description="Polar residues" evidence="2">
    <location>
        <begin position="216"/>
        <end position="247"/>
    </location>
</feature>
<keyword evidence="1" id="KW-0175">Coiled coil</keyword>
<evidence type="ECO:0008006" key="5">
    <source>
        <dbReference type="Google" id="ProtNLM"/>
    </source>
</evidence>
<organism evidence="3 4">
    <name type="scientific">Hibiscus sabdariffa</name>
    <name type="common">roselle</name>
    <dbReference type="NCBI Taxonomy" id="183260"/>
    <lineage>
        <taxon>Eukaryota</taxon>
        <taxon>Viridiplantae</taxon>
        <taxon>Streptophyta</taxon>
        <taxon>Embryophyta</taxon>
        <taxon>Tracheophyta</taxon>
        <taxon>Spermatophyta</taxon>
        <taxon>Magnoliopsida</taxon>
        <taxon>eudicotyledons</taxon>
        <taxon>Gunneridae</taxon>
        <taxon>Pentapetalae</taxon>
        <taxon>rosids</taxon>
        <taxon>malvids</taxon>
        <taxon>Malvales</taxon>
        <taxon>Malvaceae</taxon>
        <taxon>Malvoideae</taxon>
        <taxon>Hibiscus</taxon>
    </lineage>
</organism>
<evidence type="ECO:0000313" key="4">
    <source>
        <dbReference type="Proteomes" id="UP001396334"/>
    </source>
</evidence>